<dbReference type="FunFam" id="2.170.220.10:FF:000001">
    <property type="entry name" value="methionine--tRNA ligase, mitochondrial"/>
    <property type="match status" value="1"/>
</dbReference>
<evidence type="ECO:0000256" key="8">
    <source>
        <dbReference type="ARBA" id="ARBA00047364"/>
    </source>
</evidence>
<keyword evidence="13" id="KW-1185">Reference proteome</keyword>
<gene>
    <name evidence="12" type="ORF">EUX98_g4305</name>
</gene>
<dbReference type="PRINTS" id="PR01041">
    <property type="entry name" value="TRNASYNTHMET"/>
</dbReference>
<evidence type="ECO:0000256" key="9">
    <source>
        <dbReference type="ARBA" id="ARBA00068817"/>
    </source>
</evidence>
<dbReference type="GO" id="GO:0006431">
    <property type="term" value="P:methionyl-tRNA aminoacylation"/>
    <property type="evidence" value="ECO:0007669"/>
    <property type="project" value="InterPro"/>
</dbReference>
<dbReference type="GO" id="GO:0005524">
    <property type="term" value="F:ATP binding"/>
    <property type="evidence" value="ECO:0007669"/>
    <property type="project" value="UniProtKB-KW"/>
</dbReference>
<dbReference type="EC" id="6.1.1.10" evidence="2"/>
<dbReference type="OrthoDB" id="24670at2759"/>
<protein>
    <recommendedName>
        <fullName evidence="9">Probable methionine--tRNA ligase, mitochondrial</fullName>
        <ecNumber evidence="2">6.1.1.10</ecNumber>
    </recommendedName>
</protein>
<dbReference type="GO" id="GO:0004825">
    <property type="term" value="F:methionine-tRNA ligase activity"/>
    <property type="evidence" value="ECO:0007669"/>
    <property type="project" value="UniProtKB-EC"/>
</dbReference>
<dbReference type="GO" id="GO:0005739">
    <property type="term" value="C:mitochondrion"/>
    <property type="evidence" value="ECO:0007669"/>
    <property type="project" value="UniProtKB-ARBA"/>
</dbReference>
<reference evidence="12 13" key="1">
    <citation type="submission" date="2019-02" db="EMBL/GenBank/DDBJ databases">
        <title>Genome sequencing of the rare red list fungi Antrodiella citrinella (Flaviporus citrinellus).</title>
        <authorList>
            <person name="Buettner E."/>
            <person name="Kellner H."/>
        </authorList>
    </citation>
    <scope>NUCLEOTIDE SEQUENCE [LARGE SCALE GENOMIC DNA]</scope>
    <source>
        <strain evidence="12 13">DSM 108506</strain>
    </source>
</reference>
<dbReference type="InterPro" id="IPR033911">
    <property type="entry name" value="MetRS_core"/>
</dbReference>
<evidence type="ECO:0000313" key="13">
    <source>
        <dbReference type="Proteomes" id="UP000308730"/>
    </source>
</evidence>
<dbReference type="SUPFAM" id="SSF52374">
    <property type="entry name" value="Nucleotidylyl transferase"/>
    <property type="match status" value="1"/>
</dbReference>
<dbReference type="InterPro" id="IPR014758">
    <property type="entry name" value="Met-tRNA_synth"/>
</dbReference>
<evidence type="ECO:0000256" key="1">
    <source>
        <dbReference type="ARBA" id="ARBA00005594"/>
    </source>
</evidence>
<dbReference type="Proteomes" id="UP000308730">
    <property type="component" value="Unassembled WGS sequence"/>
</dbReference>
<comment type="caution">
    <text evidence="12">The sequence shown here is derived from an EMBL/GenBank/DDBJ whole genome shotgun (WGS) entry which is preliminary data.</text>
</comment>
<dbReference type="Gene3D" id="3.40.50.620">
    <property type="entry name" value="HUPs"/>
    <property type="match status" value="1"/>
</dbReference>
<keyword evidence="5 10" id="KW-0067">ATP-binding</keyword>
<organism evidence="12 13">
    <name type="scientific">Antrodiella citrinella</name>
    <dbReference type="NCBI Taxonomy" id="2447956"/>
    <lineage>
        <taxon>Eukaryota</taxon>
        <taxon>Fungi</taxon>
        <taxon>Dikarya</taxon>
        <taxon>Basidiomycota</taxon>
        <taxon>Agaricomycotina</taxon>
        <taxon>Agaricomycetes</taxon>
        <taxon>Polyporales</taxon>
        <taxon>Steccherinaceae</taxon>
        <taxon>Antrodiella</taxon>
    </lineage>
</organism>
<evidence type="ECO:0000313" key="12">
    <source>
        <dbReference type="EMBL" id="THH29868.1"/>
    </source>
</evidence>
<sequence>MGASNCKPLGSPLLIVSKKQLQESIAKLERLSTRGSETQKKPYYITTPIFYPNSVPHIGHLYSLVVGDIFSRYNKLCDPSRPVHLVNGTDEHGWKIQKAAEQQGMEPLAFCDQLSVHFRDLIKKANVNVTRFTRTTEPEHCTAVHSLWRKLDEKGLIYKGFHDGWYSISDECFYTETQITKVKTPTGAVAASETEYMAIETSSRVEHLTEENYKFRLSQFRKPLLAYYRSNPDTVYPPQQYEDVLEMLSEPLNDLSVSRPRSRLHWGITVPTDPEHTIYVWIDALTTYMSSVGYPWPSSGGSGLEQGWPPNLQVIGKDILRFHAIYLPAMLMALDIPLPKRILSHAHWTVEHRKMSKSLGNVVDPIKAIDEYGIDVVRYYLARVGGRFKVDTSWDPEQLENVSKEISSLLGNLYLRISSKSIQARALKGGDGKALSPDNEGFTDRAHELVTKLHEIKKSTQAKMDVFAVADALLDITLVLREVGFISSLVCSCMIDILCSITVG</sequence>
<evidence type="ECO:0000256" key="3">
    <source>
        <dbReference type="ARBA" id="ARBA00022598"/>
    </source>
</evidence>
<accession>A0A4S4MWR9</accession>
<evidence type="ECO:0000256" key="2">
    <source>
        <dbReference type="ARBA" id="ARBA00012838"/>
    </source>
</evidence>
<comment type="catalytic activity">
    <reaction evidence="8">
        <text>tRNA(Met) + L-methionine + ATP = L-methionyl-tRNA(Met) + AMP + diphosphate</text>
        <dbReference type="Rhea" id="RHEA:13481"/>
        <dbReference type="Rhea" id="RHEA-COMP:9667"/>
        <dbReference type="Rhea" id="RHEA-COMP:9698"/>
        <dbReference type="ChEBI" id="CHEBI:30616"/>
        <dbReference type="ChEBI" id="CHEBI:33019"/>
        <dbReference type="ChEBI" id="CHEBI:57844"/>
        <dbReference type="ChEBI" id="CHEBI:78442"/>
        <dbReference type="ChEBI" id="CHEBI:78530"/>
        <dbReference type="ChEBI" id="CHEBI:456215"/>
        <dbReference type="EC" id="6.1.1.10"/>
    </reaction>
</comment>
<feature type="domain" description="Methionyl/Leucyl tRNA synthetase" evidence="11">
    <location>
        <begin position="43"/>
        <end position="417"/>
    </location>
</feature>
<comment type="similarity">
    <text evidence="1 10">Belongs to the class-I aminoacyl-tRNA synthetase family.</text>
</comment>
<dbReference type="Gene3D" id="2.170.220.10">
    <property type="match status" value="1"/>
</dbReference>
<keyword evidence="7 10" id="KW-0030">Aminoacyl-tRNA synthetase</keyword>
<dbReference type="InterPro" id="IPR014729">
    <property type="entry name" value="Rossmann-like_a/b/a_fold"/>
</dbReference>
<dbReference type="CDD" id="cd00814">
    <property type="entry name" value="MetRS_core"/>
    <property type="match status" value="1"/>
</dbReference>
<proteinExistence type="inferred from homology"/>
<keyword evidence="3 10" id="KW-0436">Ligase</keyword>
<evidence type="ECO:0000256" key="5">
    <source>
        <dbReference type="ARBA" id="ARBA00022840"/>
    </source>
</evidence>
<name>A0A4S4MWR9_9APHY</name>
<evidence type="ECO:0000256" key="6">
    <source>
        <dbReference type="ARBA" id="ARBA00022917"/>
    </source>
</evidence>
<dbReference type="AlphaFoldDB" id="A0A4S4MWR9"/>
<dbReference type="NCBIfam" id="TIGR00398">
    <property type="entry name" value="metG"/>
    <property type="match status" value="1"/>
</dbReference>
<dbReference type="InterPro" id="IPR023457">
    <property type="entry name" value="Met-tRNA_synth_2"/>
</dbReference>
<dbReference type="Pfam" id="PF09334">
    <property type="entry name" value="tRNA-synt_1g"/>
    <property type="match status" value="1"/>
</dbReference>
<dbReference type="EMBL" id="SGPM01000103">
    <property type="protein sequence ID" value="THH29868.1"/>
    <property type="molecule type" value="Genomic_DNA"/>
</dbReference>
<dbReference type="InterPro" id="IPR015413">
    <property type="entry name" value="Methionyl/Leucyl_tRNA_Synth"/>
</dbReference>
<keyword evidence="4 10" id="KW-0547">Nucleotide-binding</keyword>
<evidence type="ECO:0000256" key="4">
    <source>
        <dbReference type="ARBA" id="ARBA00022741"/>
    </source>
</evidence>
<evidence type="ECO:0000256" key="10">
    <source>
        <dbReference type="RuleBase" id="RU363039"/>
    </source>
</evidence>
<dbReference type="PANTHER" id="PTHR43326">
    <property type="entry name" value="METHIONYL-TRNA SYNTHETASE"/>
    <property type="match status" value="1"/>
</dbReference>
<keyword evidence="6 10" id="KW-0648">Protein biosynthesis</keyword>
<evidence type="ECO:0000256" key="7">
    <source>
        <dbReference type="ARBA" id="ARBA00023146"/>
    </source>
</evidence>
<evidence type="ECO:0000259" key="11">
    <source>
        <dbReference type="Pfam" id="PF09334"/>
    </source>
</evidence>
<dbReference type="PANTHER" id="PTHR43326:SF1">
    <property type="entry name" value="METHIONINE--TRNA LIGASE, MITOCHONDRIAL"/>
    <property type="match status" value="1"/>
</dbReference>